<dbReference type="GO" id="GO:0006890">
    <property type="term" value="P:retrograde vesicle-mediated transport, Golgi to endoplasmic reticulum"/>
    <property type="evidence" value="ECO:0007669"/>
    <property type="project" value="TreeGrafter"/>
</dbReference>
<dbReference type="InterPro" id="IPR056176">
    <property type="entry name" value="TPR_COPA_B"/>
</dbReference>
<dbReference type="OMA" id="GRICCKG"/>
<dbReference type="RefSeq" id="XP_003884572.1">
    <property type="nucleotide sequence ID" value="XM_003884523.1"/>
</dbReference>
<evidence type="ECO:0000256" key="14">
    <source>
        <dbReference type="ARBA" id="ARBA00032920"/>
    </source>
</evidence>
<dbReference type="GO" id="GO:0006888">
    <property type="term" value="P:endoplasmic reticulum to Golgi vesicle-mediated transport"/>
    <property type="evidence" value="ECO:0007669"/>
    <property type="project" value="TreeGrafter"/>
</dbReference>
<comment type="similarity">
    <text evidence="3">Belongs to the WD repeat COPB2 family.</text>
</comment>
<name>F0VKE1_NEOCL</name>
<dbReference type="InterPro" id="IPR020472">
    <property type="entry name" value="WD40_PAC1"/>
</dbReference>
<dbReference type="EMBL" id="LN714485">
    <property type="protein sequence ID" value="CEL69255.1"/>
    <property type="molecule type" value="Genomic_DNA"/>
</dbReference>
<reference evidence="19" key="1">
    <citation type="submission" date="2011-02" db="EMBL/GenBank/DDBJ databases">
        <authorList>
            <person name="Aslett M."/>
        </authorList>
    </citation>
    <scope>NUCLEOTIDE SEQUENCE</scope>
    <source>
        <strain evidence="19">Liverpool</strain>
    </source>
</reference>
<evidence type="ECO:0000313" key="19">
    <source>
        <dbReference type="EMBL" id="CBZ54542.1"/>
    </source>
</evidence>
<keyword evidence="11" id="KW-0472">Membrane</keyword>
<proteinExistence type="inferred from homology"/>
<feature type="region of interest" description="Disordered" evidence="16">
    <location>
        <begin position="1280"/>
        <end position="1299"/>
    </location>
</feature>
<dbReference type="InterPro" id="IPR036322">
    <property type="entry name" value="WD40_repeat_dom_sf"/>
</dbReference>
<reference evidence="21" key="3">
    <citation type="journal article" date="2012" name="PLoS Pathog.">
        <title>Comparative genomics of the apicomplexan parasites Toxoplasma gondii and Neospora caninum: Coccidia differing in host range and transmission strategy.</title>
        <authorList>
            <person name="Reid A.J."/>
            <person name="Vermont S.J."/>
            <person name="Cotton J.A."/>
            <person name="Harris D."/>
            <person name="Hill-Cawthorne G.A."/>
            <person name="Konen-Waisman S."/>
            <person name="Latham S.M."/>
            <person name="Mourier T."/>
            <person name="Norton R."/>
            <person name="Quail M.A."/>
            <person name="Sanders M."/>
            <person name="Shanmugam D."/>
            <person name="Sohal A."/>
            <person name="Wasmuth J.D."/>
            <person name="Brunk B."/>
            <person name="Grigg M.E."/>
            <person name="Howard J.C."/>
            <person name="Parkinson J."/>
            <person name="Roos D.S."/>
            <person name="Trees A.J."/>
            <person name="Berriman M."/>
            <person name="Pain A."/>
            <person name="Wastling J.M."/>
        </authorList>
    </citation>
    <scope>NUCLEOTIDE SEQUENCE [LARGE SCALE GENOMIC DNA]</scope>
    <source>
        <strain evidence="21">Liverpool</strain>
    </source>
</reference>
<evidence type="ECO:0000256" key="6">
    <source>
        <dbReference type="ARBA" id="ARBA00022574"/>
    </source>
</evidence>
<feature type="compositionally biased region" description="Basic and acidic residues" evidence="16">
    <location>
        <begin position="846"/>
        <end position="866"/>
    </location>
</feature>
<evidence type="ECO:0000256" key="7">
    <source>
        <dbReference type="ARBA" id="ARBA00022737"/>
    </source>
</evidence>
<feature type="domain" description="COPA/B TPR" evidence="18">
    <location>
        <begin position="651"/>
        <end position="839"/>
    </location>
</feature>
<feature type="repeat" description="WD" evidence="15">
    <location>
        <begin position="96"/>
        <end position="127"/>
    </location>
</feature>
<comment type="subcellular location">
    <subcellularLocation>
        <location evidence="2">Cytoplasmic vesicle</location>
        <location evidence="2">COPI-coated vesicle membrane</location>
        <topology evidence="2">Peripheral membrane protein</topology>
        <orientation evidence="2">Cytoplasmic side</orientation>
    </subcellularLocation>
    <subcellularLocation>
        <location evidence="1">Golgi apparatus membrane</location>
        <topology evidence="1">Peripheral membrane protein</topology>
        <orientation evidence="1">Cytoplasmic side</orientation>
    </subcellularLocation>
</comment>
<feature type="domain" description="COPA/B second beta-propeller" evidence="17">
    <location>
        <begin position="384"/>
        <end position="634"/>
    </location>
</feature>
<dbReference type="GeneID" id="13442473"/>
<dbReference type="FunCoup" id="F0VKE1">
    <property type="interactions" value="512"/>
</dbReference>
<evidence type="ECO:0000256" key="5">
    <source>
        <dbReference type="ARBA" id="ARBA00022490"/>
    </source>
</evidence>
<evidence type="ECO:0000256" key="10">
    <source>
        <dbReference type="ARBA" id="ARBA00023034"/>
    </source>
</evidence>
<dbReference type="CDD" id="cd22947">
    <property type="entry name" value="Coatomer_WDAD_beta-like"/>
    <property type="match status" value="1"/>
</dbReference>
<keyword evidence="4" id="KW-0813">Transport</keyword>
<dbReference type="SUPFAM" id="SSF50978">
    <property type="entry name" value="WD40 repeat-like"/>
    <property type="match status" value="1"/>
</dbReference>
<dbReference type="Pfam" id="PF04053">
    <property type="entry name" value="B-prop_COPA_B_2nd"/>
    <property type="match status" value="1"/>
</dbReference>
<keyword evidence="9" id="KW-0653">Protein transport</keyword>
<dbReference type="VEuPathDB" id="ToxoDB:NCLIV_049710"/>
<reference evidence="20" key="4">
    <citation type="journal article" date="2015" name="PLoS ONE">
        <title>Comprehensive Evaluation of Toxoplasma gondii VEG and Neospora caninum LIV Genomes with Tachyzoite Stage Transcriptome and Proteome Defines Novel Transcript Features.</title>
        <authorList>
            <person name="Ramaprasad A."/>
            <person name="Mourier T."/>
            <person name="Naeem R."/>
            <person name="Malas T.B."/>
            <person name="Moussa E."/>
            <person name="Panigrahi A."/>
            <person name="Vermont S.J."/>
            <person name="Otto T.D."/>
            <person name="Wastling J."/>
            <person name="Pain A."/>
        </authorList>
    </citation>
    <scope>NUCLEOTIDE SEQUENCE</scope>
    <source>
        <strain evidence="20">Liverpool</strain>
    </source>
</reference>
<keyword evidence="10" id="KW-0333">Golgi apparatus</keyword>
<keyword evidence="12" id="KW-0968">Cytoplasmic vesicle</keyword>
<dbReference type="InterPro" id="IPR001680">
    <property type="entry name" value="WD40_rpt"/>
</dbReference>
<dbReference type="GO" id="GO:0000139">
    <property type="term" value="C:Golgi membrane"/>
    <property type="evidence" value="ECO:0007669"/>
    <property type="project" value="UniProtKB-SubCell"/>
</dbReference>
<dbReference type="SUPFAM" id="SSF82171">
    <property type="entry name" value="DPP6 N-terminal domain-like"/>
    <property type="match status" value="1"/>
</dbReference>
<evidence type="ECO:0000259" key="18">
    <source>
        <dbReference type="Pfam" id="PF23953"/>
    </source>
</evidence>
<evidence type="ECO:0000256" key="12">
    <source>
        <dbReference type="ARBA" id="ARBA00023329"/>
    </source>
</evidence>
<keyword evidence="8" id="KW-0931">ER-Golgi transport</keyword>
<dbReference type="InterPro" id="IPR006692">
    <property type="entry name" value="Beta-prop_COPA/B_2nd"/>
</dbReference>
<dbReference type="PANTHER" id="PTHR19876:SF2">
    <property type="entry name" value="COATOMER SUBUNIT BETA"/>
    <property type="match status" value="1"/>
</dbReference>
<keyword evidence="5" id="KW-0963">Cytoplasm</keyword>
<organism evidence="19 21">
    <name type="scientific">Neospora caninum (strain Liverpool)</name>
    <dbReference type="NCBI Taxonomy" id="572307"/>
    <lineage>
        <taxon>Eukaryota</taxon>
        <taxon>Sar</taxon>
        <taxon>Alveolata</taxon>
        <taxon>Apicomplexa</taxon>
        <taxon>Conoidasida</taxon>
        <taxon>Coccidia</taxon>
        <taxon>Eucoccidiorida</taxon>
        <taxon>Eimeriorina</taxon>
        <taxon>Sarcocystidae</taxon>
        <taxon>Neospora</taxon>
    </lineage>
</organism>
<evidence type="ECO:0000256" key="16">
    <source>
        <dbReference type="SAM" id="MobiDB-lite"/>
    </source>
</evidence>
<dbReference type="PRINTS" id="PR00320">
    <property type="entry name" value="GPROTEINBRPT"/>
</dbReference>
<evidence type="ECO:0000256" key="15">
    <source>
        <dbReference type="PROSITE-ProRule" id="PRU00221"/>
    </source>
</evidence>
<dbReference type="Proteomes" id="UP000007494">
    <property type="component" value="Chromosome X"/>
</dbReference>
<evidence type="ECO:0000256" key="11">
    <source>
        <dbReference type="ARBA" id="ARBA00023136"/>
    </source>
</evidence>
<evidence type="ECO:0000313" key="20">
    <source>
        <dbReference type="EMBL" id="CEL69255.1"/>
    </source>
</evidence>
<gene>
    <name evidence="20" type="ORF">BN1204_049710</name>
    <name evidence="19" type="ORF">NCLIV_049710</name>
</gene>
<keyword evidence="21" id="KW-1185">Reference proteome</keyword>
<evidence type="ECO:0000256" key="1">
    <source>
        <dbReference type="ARBA" id="ARBA00004255"/>
    </source>
</evidence>
<feature type="compositionally biased region" description="Basic and acidic residues" evidence="16">
    <location>
        <begin position="1180"/>
        <end position="1191"/>
    </location>
</feature>
<evidence type="ECO:0000256" key="8">
    <source>
        <dbReference type="ARBA" id="ARBA00022892"/>
    </source>
</evidence>
<dbReference type="GO" id="GO:0006891">
    <property type="term" value="P:intra-Golgi vesicle-mediated transport"/>
    <property type="evidence" value="ECO:0007669"/>
    <property type="project" value="TreeGrafter"/>
</dbReference>
<keyword evidence="6 15" id="KW-0853">WD repeat</keyword>
<feature type="region of interest" description="Disordered" evidence="16">
    <location>
        <begin position="1015"/>
        <end position="1044"/>
    </location>
</feature>
<protein>
    <recommendedName>
        <fullName evidence="14">Beta'-coat protein</fullName>
    </recommendedName>
</protein>
<dbReference type="OrthoDB" id="2150324at2759"/>
<dbReference type="GO" id="GO:0005198">
    <property type="term" value="F:structural molecule activity"/>
    <property type="evidence" value="ECO:0007669"/>
    <property type="project" value="InterPro"/>
</dbReference>
<dbReference type="Gene3D" id="1.25.40.470">
    <property type="match status" value="1"/>
</dbReference>
<dbReference type="InterPro" id="IPR050844">
    <property type="entry name" value="Coatomer_complex_subunit"/>
</dbReference>
<dbReference type="Pfam" id="PF00400">
    <property type="entry name" value="WD40"/>
    <property type="match status" value="5"/>
</dbReference>
<dbReference type="GO" id="GO:0030126">
    <property type="term" value="C:COPI vesicle coat"/>
    <property type="evidence" value="ECO:0007669"/>
    <property type="project" value="TreeGrafter"/>
</dbReference>
<reference evidence="19" key="2">
    <citation type="submission" date="2011-03" db="EMBL/GenBank/DDBJ databases">
        <title>Comparative genomics and transcriptomics of Neospora caninum and Toxoplasma gondii.</title>
        <authorList>
            <person name="Reid A.J."/>
            <person name="Sohal A."/>
            <person name="Harris D."/>
            <person name="Quail M."/>
            <person name="Sanders M."/>
            <person name="Berriman M."/>
            <person name="Wastling J.M."/>
            <person name="Pain A."/>
        </authorList>
    </citation>
    <scope>NUCLEOTIDE SEQUENCE</scope>
    <source>
        <strain evidence="19">Liverpool</strain>
    </source>
</reference>
<feature type="compositionally biased region" description="Basic and acidic residues" evidence="16">
    <location>
        <begin position="947"/>
        <end position="957"/>
    </location>
</feature>
<feature type="repeat" description="WD" evidence="15">
    <location>
        <begin position="202"/>
        <end position="245"/>
    </location>
</feature>
<evidence type="ECO:0000256" key="13">
    <source>
        <dbReference type="ARBA" id="ARBA00025536"/>
    </source>
</evidence>
<dbReference type="GO" id="GO:0006886">
    <property type="term" value="P:intracellular protein transport"/>
    <property type="evidence" value="ECO:0007669"/>
    <property type="project" value="InterPro"/>
</dbReference>
<feature type="compositionally biased region" description="Gly residues" evidence="16">
    <location>
        <begin position="1208"/>
        <end position="1217"/>
    </location>
</feature>
<dbReference type="CDD" id="cd00200">
    <property type="entry name" value="WD40"/>
    <property type="match status" value="1"/>
</dbReference>
<evidence type="ECO:0000256" key="4">
    <source>
        <dbReference type="ARBA" id="ARBA00022448"/>
    </source>
</evidence>
<feature type="region of interest" description="Disordered" evidence="16">
    <location>
        <begin position="846"/>
        <end position="881"/>
    </location>
</feature>
<evidence type="ECO:0000259" key="17">
    <source>
        <dbReference type="Pfam" id="PF04053"/>
    </source>
</evidence>
<dbReference type="FunFam" id="1.25.40.470:FF:000001">
    <property type="entry name" value="Coatomer subunit beta"/>
    <property type="match status" value="1"/>
</dbReference>
<sequence length="1299" mass="140888">MPLRVSLKKHFFARSERVKSVDFHPTEPFLLSALYDGRLQIHDYTTHALVKEIDASPLPLRTAKFIVKRQWMICGGDDCALRVFNIHTLEKVKEIPNAHGDYIRHISVHVSKPLVLSSSDDMTVKLWHYEKNWEKLASYEQHSHYVMQTQWHPRDPNLFASCSLDRTIKVWGVQARSASPSTAAALTGAGSPAVVSAPHFTLTGHERGVNCIEYSKSGERPYLVSGSDDCTVRVWDYQTKQCIQVLSGHSKNVCSVLFTSLSGHVLPLLFSAGEDAQLFVWHALTYKKELSLDLNVERIWSLSLLDPSAASSAATGGAAGASPAAGVGGGGTGGLGGLVLAIGSDSGTLVLKMGKEQPVASLHSGKAVVARGFEILQVNLRLLEEQQYQDGERLPVAYKELGQCEIFPQNISHHPNGRFIAVCGDGEYVIYTAQALRNKTFGKCVDFVWSAEGHYAIREENNRVRVHTNFAETFNFTPPFSVETLWGGALLALKAADDSFVCFYDWEACRLIRRIDVVGVQQVHWSPSGFFVALFTSDKIYVLRHDKFAVMAANAAQAREEEGGIEIAFELVDQVAETAVSGLWVSECLVYTTTQGRVKCWCAGQVEVLHHMNAGRASFLLGYLPEQNRLYLIDRDLGLSACSLHVAFIEYKVAMARGDLQAAAEFLPRIPVELHDRAARFLFSKGYKEEALNLARDEQLRFDVALSLGRLQTCAELVRSTSKSTAEPGTVSARWKRLGDVALETGHLALAASCFQECRDHHSLLLLYSASGDGRKLLNVAASALQSKNFTVAFLAYALCQRIDDCVDVLLAAGRFPEAALFARSYAPSRASACVKKWREALVKKQSKGEKRQKSDAQRKEAESECRGGGPADPAEQPEKFGNLEEAIEAEKILRERYTRVVPASAFPSMRNLLDFDIVQQINQEGAQKVRNELLSVSLDELLEGATDQRGEPKEVPDLLDAGSAGGPVPPGNEQPMNGTVPVEARAPGFDATLSGAPADMYKVPHSVNAAASPAASLTSPHLSDEPAYGAQSQSHLYQPSGVGGGDGGLSASLALRFAEEPAKFAAVEPKETNHASNNLNLDPCGSIPRSASVGYSDIRSTVTERSAYTGTSSLDGQAGANSSGVYTPGAYDATQGSGAVSNLGLDSREERERYGETEKRGDCMEGGEVENSGSYPVERSQERGHSEDQSPHTSWGVPPVVSPGIRGESGGYGGYGAQQSAEDANAELVNANQFTQSRLGGVGDFYREQRGEPAEFQHGEPEPGAQFLQDEFVDVADPSDLNKGVAGGSDISFSDVEA</sequence>
<dbReference type="Gene3D" id="2.130.10.10">
    <property type="entry name" value="YVTN repeat-like/Quinoprotein amine dehydrogenase"/>
    <property type="match status" value="1"/>
</dbReference>
<dbReference type="InterPro" id="IPR015943">
    <property type="entry name" value="WD40/YVTN_repeat-like_dom_sf"/>
</dbReference>
<feature type="repeat" description="WD" evidence="15">
    <location>
        <begin position="139"/>
        <end position="181"/>
    </location>
</feature>
<keyword evidence="7" id="KW-0677">Repeat</keyword>
<feature type="region of interest" description="Disordered" evidence="16">
    <location>
        <begin position="1130"/>
        <end position="1219"/>
    </location>
</feature>
<dbReference type="FunFam" id="2.130.10.10:FF:000016">
    <property type="entry name" value="Coatomer alpha subunit, putative"/>
    <property type="match status" value="1"/>
</dbReference>
<dbReference type="PANTHER" id="PTHR19876">
    <property type="entry name" value="COATOMER"/>
    <property type="match status" value="1"/>
</dbReference>
<feature type="compositionally biased region" description="Basic and acidic residues" evidence="16">
    <location>
        <begin position="1147"/>
        <end position="1164"/>
    </location>
</feature>
<evidence type="ECO:0000313" key="21">
    <source>
        <dbReference type="Proteomes" id="UP000007494"/>
    </source>
</evidence>
<dbReference type="eggNOG" id="KOG0276">
    <property type="taxonomic scope" value="Eukaryota"/>
</dbReference>
<comment type="function">
    <text evidence="13">The coatomer is a cytosolic protein complex that binds to dilysine motifs and reversibly associates with Golgi non-clathrin-coated vesicles, which further mediate biosynthetic protein transport from the ER, via the Golgi up to the trans Golgi network. Coatomer complex is required for budding from Golgi membranes, and is essential for the retrograde Golgi-to-ER transport of dilysine-tagged proteins.</text>
</comment>
<evidence type="ECO:0000256" key="2">
    <source>
        <dbReference type="ARBA" id="ARBA00004347"/>
    </source>
</evidence>
<dbReference type="SMART" id="SM00320">
    <property type="entry name" value="WD40"/>
    <property type="match status" value="6"/>
</dbReference>
<dbReference type="PROSITE" id="PS50082">
    <property type="entry name" value="WD_REPEATS_2"/>
    <property type="match status" value="3"/>
</dbReference>
<dbReference type="PROSITE" id="PS50294">
    <property type="entry name" value="WD_REPEATS_REGION"/>
    <property type="match status" value="2"/>
</dbReference>
<dbReference type="Pfam" id="PF23953">
    <property type="entry name" value="TPR_COPA_B"/>
    <property type="match status" value="1"/>
</dbReference>
<accession>F0VKE1</accession>
<feature type="region of interest" description="Disordered" evidence="16">
    <location>
        <begin position="945"/>
        <end position="980"/>
    </location>
</feature>
<evidence type="ECO:0000256" key="3">
    <source>
        <dbReference type="ARBA" id="ARBA00010844"/>
    </source>
</evidence>
<dbReference type="EMBL" id="FR823391">
    <property type="protein sequence ID" value="CBZ54542.1"/>
    <property type="molecule type" value="Genomic_DNA"/>
</dbReference>
<dbReference type="InParanoid" id="F0VKE1"/>
<evidence type="ECO:0000256" key="9">
    <source>
        <dbReference type="ARBA" id="ARBA00022927"/>
    </source>
</evidence>